<dbReference type="Proteomes" id="UP000494249">
    <property type="component" value="Unassembled WGS sequence"/>
</dbReference>
<evidence type="ECO:0000256" key="2">
    <source>
        <dbReference type="ARBA" id="ARBA00022729"/>
    </source>
</evidence>
<evidence type="ECO:0000313" key="6">
    <source>
        <dbReference type="EMBL" id="CAB3730687.1"/>
    </source>
</evidence>
<feature type="signal peptide" evidence="5">
    <location>
        <begin position="1"/>
        <end position="17"/>
    </location>
</feature>
<accession>A0A6J5CBA2</accession>
<dbReference type="EMBL" id="CADIKB010000041">
    <property type="protein sequence ID" value="CAB3730687.1"/>
    <property type="molecule type" value="Genomic_DNA"/>
</dbReference>
<feature type="compositionally biased region" description="Polar residues" evidence="4">
    <location>
        <begin position="216"/>
        <end position="232"/>
    </location>
</feature>
<evidence type="ECO:0000256" key="1">
    <source>
        <dbReference type="ARBA" id="ARBA00004370"/>
    </source>
</evidence>
<feature type="chain" id="PRO_5027044391" evidence="5">
    <location>
        <begin position="18"/>
        <end position="576"/>
    </location>
</feature>
<protein>
    <submittedName>
        <fullName evidence="6">Outer membrane lipoprotein BfpB</fullName>
    </submittedName>
</protein>
<dbReference type="PROSITE" id="PS51257">
    <property type="entry name" value="PROKAR_LIPOPROTEIN"/>
    <property type="match status" value="1"/>
</dbReference>
<dbReference type="PANTHER" id="PTHR30332:SF24">
    <property type="entry name" value="SECRETIN GSPD-RELATED"/>
    <property type="match status" value="1"/>
</dbReference>
<keyword evidence="3" id="KW-0472">Membrane</keyword>
<keyword evidence="6" id="KW-0449">Lipoprotein</keyword>
<comment type="subcellular location">
    <subcellularLocation>
        <location evidence="1">Membrane</location>
    </subcellularLocation>
</comment>
<dbReference type="AlphaFoldDB" id="A0A6J5CBA2"/>
<evidence type="ECO:0000256" key="3">
    <source>
        <dbReference type="ARBA" id="ARBA00023136"/>
    </source>
</evidence>
<organism evidence="6 7">
    <name type="scientific">Paraburkholderia phenoliruptrix</name>
    <dbReference type="NCBI Taxonomy" id="252970"/>
    <lineage>
        <taxon>Bacteria</taxon>
        <taxon>Pseudomonadati</taxon>
        <taxon>Pseudomonadota</taxon>
        <taxon>Betaproteobacteria</taxon>
        <taxon>Burkholderiales</taxon>
        <taxon>Burkholderiaceae</taxon>
        <taxon>Paraburkholderia</taxon>
    </lineage>
</organism>
<name>A0A6J5CBA2_9BURK</name>
<dbReference type="RefSeq" id="WP_035481668.1">
    <property type="nucleotide sequence ID" value="NZ_CADFGL010000038.1"/>
</dbReference>
<sequence length="576" mass="59255">MRLSSAHLMATSAIALACSQFAGCAIRDVHDQQASIAATTQAKIDAPQNGRPVVVIHKGSWLLGEQVPASKPQPSIYNKTVSYNSSSDAGDPTLSDIANWIAKKVGVRVEIDESVSAGVPGNSVSQGASARLIGAIPAPGMQGRGVPDLTAALPGSTPSPHEAVSSGPWKFTGEFGDFLNVVDTRYKVWSRYKDATLTFFRRETRTFTIASLPKASSMTGSISTGDSSNSGGAPTIMGGSGSSSSTTGSSGSSVPAQSGSGGQTSAETLIIDPWQTFQESAQAVAGPGAVVHADRNLSLLTVTGSPPQCDRLAAWVKNDINATFGKNIAIEVRLYQVQRTREDNYGWSLSLAYKSGSGHTGVTVTGAPAPTVLGTTSPMTFGASIIGGSLSGTQGAVQALSTLGNVAAVFGTGGVTQNGRSIALQDAEQQDHVTSNQSTLVASVGATNSTQVSTMVSGFTGTFTPKIIDGRIVISFQLTLTDKPTFTVFPPQSASSSSSSGTTTSSVQLADRHIDTLHQDVNLKPGESLVLTGLRQQTLTSTNNGVGSPSLPFLGGGVDAQNNDTMLAVVITARLM</sequence>
<gene>
    <name evidence="6" type="primary">bfpB</name>
    <name evidence="6" type="ORF">LMG22037_05555</name>
</gene>
<evidence type="ECO:0000256" key="5">
    <source>
        <dbReference type="SAM" id="SignalP"/>
    </source>
</evidence>
<evidence type="ECO:0000256" key="4">
    <source>
        <dbReference type="SAM" id="MobiDB-lite"/>
    </source>
</evidence>
<keyword evidence="2 5" id="KW-0732">Signal</keyword>
<reference evidence="6 7" key="1">
    <citation type="submission" date="2020-04" db="EMBL/GenBank/DDBJ databases">
        <authorList>
            <person name="De Canck E."/>
        </authorList>
    </citation>
    <scope>NUCLEOTIDE SEQUENCE [LARGE SCALE GENOMIC DNA]</scope>
    <source>
        <strain evidence="6 7">LMG 22037</strain>
    </source>
</reference>
<proteinExistence type="predicted"/>
<dbReference type="InterPro" id="IPR050810">
    <property type="entry name" value="Bact_Secretion_Sys_Channel"/>
</dbReference>
<evidence type="ECO:0000313" key="7">
    <source>
        <dbReference type="Proteomes" id="UP000494249"/>
    </source>
</evidence>
<feature type="compositionally biased region" description="Low complexity" evidence="4">
    <location>
        <begin position="242"/>
        <end position="258"/>
    </location>
</feature>
<feature type="region of interest" description="Disordered" evidence="4">
    <location>
        <begin position="216"/>
        <end position="264"/>
    </location>
</feature>
<dbReference type="GO" id="GO:0016020">
    <property type="term" value="C:membrane"/>
    <property type="evidence" value="ECO:0007669"/>
    <property type="project" value="UniProtKB-SubCell"/>
</dbReference>
<dbReference type="PANTHER" id="PTHR30332">
    <property type="entry name" value="PROBABLE GENERAL SECRETION PATHWAY PROTEIN D"/>
    <property type="match status" value="1"/>
</dbReference>